<keyword evidence="3" id="KW-1185">Reference proteome</keyword>
<sequence length="215" mass="24895">MESGEIPDEAREDRGESMTATQDSTQVVQNSQDVDGHGEARPFRPEDMRKGMCGVLRRWELGPCLAGWHLGTEQFTTQGEFVYVEVRDKAVEREVIAFANRFDVSRDTWFINALLTAALGHIYAWAREEPPRAREVLDPRVLNELRLSLRPPTRVQGDWVGLTYYTMYQKINRAPVVAVEDLWKEPNNDSNRWETVGERWKNWRDLRSDAQNPTC</sequence>
<evidence type="ECO:0000256" key="1">
    <source>
        <dbReference type="SAM" id="MobiDB-lite"/>
    </source>
</evidence>
<gene>
    <name evidence="2" type="ORF">FMEXI_13377</name>
</gene>
<feature type="compositionally biased region" description="Polar residues" evidence="1">
    <location>
        <begin position="18"/>
        <end position="33"/>
    </location>
</feature>
<reference evidence="2 3" key="1">
    <citation type="submission" date="2020-05" db="EMBL/GenBank/DDBJ databases">
        <title>Identification and distribution of gene clusters putatively required for synthesis of sphingolipid metabolism inhibitors in phylogenetically diverse species of the filamentous fungus Fusarium.</title>
        <authorList>
            <person name="Kim H.-S."/>
            <person name="Busman M."/>
            <person name="Brown D.W."/>
            <person name="Divon H."/>
            <person name="Uhlig S."/>
            <person name="Proctor R.H."/>
        </authorList>
    </citation>
    <scope>NUCLEOTIDE SEQUENCE [LARGE SCALE GENOMIC DNA]</scope>
    <source>
        <strain evidence="2 3">NRRL 53147</strain>
    </source>
</reference>
<evidence type="ECO:0000313" key="2">
    <source>
        <dbReference type="EMBL" id="KAF5530705.1"/>
    </source>
</evidence>
<name>A0A8H5I7C4_9HYPO</name>
<feature type="compositionally biased region" description="Basic and acidic residues" evidence="1">
    <location>
        <begin position="34"/>
        <end position="45"/>
    </location>
</feature>
<dbReference type="EMBL" id="JAAOAM010000460">
    <property type="protein sequence ID" value="KAF5530705.1"/>
    <property type="molecule type" value="Genomic_DNA"/>
</dbReference>
<comment type="caution">
    <text evidence="2">The sequence shown here is derived from an EMBL/GenBank/DDBJ whole genome shotgun (WGS) entry which is preliminary data.</text>
</comment>
<accession>A0A8H5I7C4</accession>
<feature type="region of interest" description="Disordered" evidence="1">
    <location>
        <begin position="1"/>
        <end position="45"/>
    </location>
</feature>
<dbReference type="Proteomes" id="UP000522262">
    <property type="component" value="Unassembled WGS sequence"/>
</dbReference>
<organism evidence="2 3">
    <name type="scientific">Fusarium mexicanum</name>
    <dbReference type="NCBI Taxonomy" id="751941"/>
    <lineage>
        <taxon>Eukaryota</taxon>
        <taxon>Fungi</taxon>
        <taxon>Dikarya</taxon>
        <taxon>Ascomycota</taxon>
        <taxon>Pezizomycotina</taxon>
        <taxon>Sordariomycetes</taxon>
        <taxon>Hypocreomycetidae</taxon>
        <taxon>Hypocreales</taxon>
        <taxon>Nectriaceae</taxon>
        <taxon>Fusarium</taxon>
        <taxon>Fusarium fujikuroi species complex</taxon>
    </lineage>
</organism>
<proteinExistence type="predicted"/>
<protein>
    <submittedName>
        <fullName evidence="2">Uncharacterized protein</fullName>
    </submittedName>
</protein>
<dbReference type="AlphaFoldDB" id="A0A8H5I7C4"/>
<evidence type="ECO:0000313" key="3">
    <source>
        <dbReference type="Proteomes" id="UP000522262"/>
    </source>
</evidence>